<dbReference type="Pfam" id="PF00400">
    <property type="entry name" value="WD40"/>
    <property type="match status" value="1"/>
</dbReference>
<dbReference type="GO" id="GO:0010968">
    <property type="term" value="P:regulation of microtubule nucleation"/>
    <property type="evidence" value="ECO:0007669"/>
    <property type="project" value="InterPro"/>
</dbReference>
<dbReference type="EMBL" id="CACTIH010009040">
    <property type="protein sequence ID" value="CAA3020576.1"/>
    <property type="molecule type" value="Genomic_DNA"/>
</dbReference>
<sequence length="93" mass="10153">MHAPSRGFRINSVKWNHNNLVVASAGEDKKISLWRKNGQSLGTVPFKTDTGETIEESISTISFSNEGSRYLCSGGTVKLYGYGICKRNVVSNG</sequence>
<feature type="repeat" description="WD" evidence="1">
    <location>
        <begin position="10"/>
        <end position="34"/>
    </location>
</feature>
<protein>
    <submittedName>
        <fullName evidence="2">Apoptotic chromatin condensation inducer in the nucleus</fullName>
    </submittedName>
</protein>
<keyword evidence="1" id="KW-0853">WD repeat</keyword>
<reference evidence="2 3" key="1">
    <citation type="submission" date="2019-12" db="EMBL/GenBank/DDBJ databases">
        <authorList>
            <person name="Alioto T."/>
            <person name="Alioto T."/>
            <person name="Gomez Garrido J."/>
        </authorList>
    </citation>
    <scope>NUCLEOTIDE SEQUENCE [LARGE SCALE GENOMIC DNA]</scope>
</reference>
<evidence type="ECO:0000313" key="3">
    <source>
        <dbReference type="Proteomes" id="UP000594638"/>
    </source>
</evidence>
<organism evidence="2 3">
    <name type="scientific">Olea europaea subsp. europaea</name>
    <dbReference type="NCBI Taxonomy" id="158383"/>
    <lineage>
        <taxon>Eukaryota</taxon>
        <taxon>Viridiplantae</taxon>
        <taxon>Streptophyta</taxon>
        <taxon>Embryophyta</taxon>
        <taxon>Tracheophyta</taxon>
        <taxon>Spermatophyta</taxon>
        <taxon>Magnoliopsida</taxon>
        <taxon>eudicotyledons</taxon>
        <taxon>Gunneridae</taxon>
        <taxon>Pentapetalae</taxon>
        <taxon>asterids</taxon>
        <taxon>lamiids</taxon>
        <taxon>Lamiales</taxon>
        <taxon>Oleaceae</taxon>
        <taxon>Oleeae</taxon>
        <taxon>Olea</taxon>
    </lineage>
</organism>
<dbReference type="PANTHER" id="PTHR45096">
    <property type="entry name" value="PROTEIN NEDD1"/>
    <property type="match status" value="1"/>
</dbReference>
<gene>
    <name evidence="2" type="ORF">OLEA9_A004134</name>
</gene>
<keyword evidence="3" id="KW-1185">Reference proteome</keyword>
<comment type="caution">
    <text evidence="2">The sequence shown here is derived from an EMBL/GenBank/DDBJ whole genome shotgun (WGS) entry which is preliminary data.</text>
</comment>
<dbReference type="GO" id="GO:0032467">
    <property type="term" value="P:positive regulation of cytokinesis"/>
    <property type="evidence" value="ECO:0007669"/>
    <property type="project" value="TreeGrafter"/>
</dbReference>
<dbReference type="Gene3D" id="2.130.10.10">
    <property type="entry name" value="YVTN repeat-like/Quinoprotein amine dehydrogenase"/>
    <property type="match status" value="1"/>
</dbReference>
<dbReference type="Gramene" id="OE9A004134T1">
    <property type="protein sequence ID" value="OE9A004134C1"/>
    <property type="gene ID" value="OE9A004134"/>
</dbReference>
<dbReference type="SUPFAM" id="SSF50978">
    <property type="entry name" value="WD40 repeat-like"/>
    <property type="match status" value="1"/>
</dbReference>
<dbReference type="OrthoDB" id="1656481at2759"/>
<dbReference type="Proteomes" id="UP000594638">
    <property type="component" value="Unassembled WGS sequence"/>
</dbReference>
<dbReference type="PROSITE" id="PS50082">
    <property type="entry name" value="WD_REPEATS_2"/>
    <property type="match status" value="1"/>
</dbReference>
<dbReference type="GO" id="GO:0005828">
    <property type="term" value="C:kinetochore microtubule"/>
    <property type="evidence" value="ECO:0007669"/>
    <property type="project" value="TreeGrafter"/>
</dbReference>
<accession>A0A8S0UNT9</accession>
<dbReference type="InterPro" id="IPR001680">
    <property type="entry name" value="WD40_rpt"/>
</dbReference>
<dbReference type="PANTHER" id="PTHR45096:SF1">
    <property type="entry name" value="PROTEIN NEDD1"/>
    <property type="match status" value="1"/>
</dbReference>
<evidence type="ECO:0000313" key="2">
    <source>
        <dbReference type="EMBL" id="CAA3020576.1"/>
    </source>
</evidence>
<dbReference type="InterPro" id="IPR036322">
    <property type="entry name" value="WD40_repeat_dom_sf"/>
</dbReference>
<dbReference type="GO" id="GO:0140496">
    <property type="term" value="F:gamma-tubulin complex binding"/>
    <property type="evidence" value="ECO:0007669"/>
    <property type="project" value="InterPro"/>
</dbReference>
<dbReference type="GO" id="GO:0060236">
    <property type="term" value="P:regulation of mitotic spindle organization"/>
    <property type="evidence" value="ECO:0007669"/>
    <property type="project" value="TreeGrafter"/>
</dbReference>
<dbReference type="InterPro" id="IPR015943">
    <property type="entry name" value="WD40/YVTN_repeat-like_dom_sf"/>
</dbReference>
<dbReference type="GO" id="GO:2000694">
    <property type="term" value="P:regulation of phragmoplast microtubule organization"/>
    <property type="evidence" value="ECO:0007669"/>
    <property type="project" value="TreeGrafter"/>
</dbReference>
<proteinExistence type="predicted"/>
<evidence type="ECO:0000256" key="1">
    <source>
        <dbReference type="PROSITE-ProRule" id="PRU00221"/>
    </source>
</evidence>
<dbReference type="AlphaFoldDB" id="A0A8S0UNT9"/>
<dbReference type="GO" id="GO:0000919">
    <property type="term" value="P:cell plate assembly"/>
    <property type="evidence" value="ECO:0007669"/>
    <property type="project" value="TreeGrafter"/>
</dbReference>
<name>A0A8S0UNT9_OLEEU</name>
<dbReference type="InterPro" id="IPR044621">
    <property type="entry name" value="NEDD1"/>
</dbReference>